<name>A0AAE3KDW6_9GAMM</name>
<comment type="caution">
    <text evidence="1">The sequence shown here is derived from an EMBL/GenBank/DDBJ whole genome shotgun (WGS) entry which is preliminary data.</text>
</comment>
<accession>A0AAE3KDW6</accession>
<organism evidence="1 2">
    <name type="scientific">Natronocella acetinitrilica</name>
    <dbReference type="NCBI Taxonomy" id="414046"/>
    <lineage>
        <taxon>Bacteria</taxon>
        <taxon>Pseudomonadati</taxon>
        <taxon>Pseudomonadota</taxon>
        <taxon>Gammaproteobacteria</taxon>
        <taxon>Chromatiales</taxon>
        <taxon>Ectothiorhodospiraceae</taxon>
        <taxon>Natronocella</taxon>
    </lineage>
</organism>
<dbReference type="AlphaFoldDB" id="A0AAE3KDW6"/>
<keyword evidence="2" id="KW-1185">Reference proteome</keyword>
<dbReference type="Proteomes" id="UP001205843">
    <property type="component" value="Unassembled WGS sequence"/>
</dbReference>
<proteinExistence type="predicted"/>
<sequence>MVLMKLDAAKPIIKSSALMRKFSVAASAFLTAELRQDSYIKQDAVKPVVTTDGAQGPYA</sequence>
<reference evidence="1" key="1">
    <citation type="submission" date="2022-03" db="EMBL/GenBank/DDBJ databases">
        <title>Genomic Encyclopedia of Type Strains, Phase III (KMG-III): the genomes of soil and plant-associated and newly described type strains.</title>
        <authorList>
            <person name="Whitman W."/>
        </authorList>
    </citation>
    <scope>NUCLEOTIDE SEQUENCE</scope>
    <source>
        <strain evidence="1">ANL 6-2</strain>
    </source>
</reference>
<protein>
    <submittedName>
        <fullName evidence="1">Uncharacterized protein</fullName>
    </submittedName>
</protein>
<gene>
    <name evidence="1" type="ORF">J2T57_004463</name>
</gene>
<evidence type="ECO:0000313" key="2">
    <source>
        <dbReference type="Proteomes" id="UP001205843"/>
    </source>
</evidence>
<dbReference type="EMBL" id="JALJXV010000023">
    <property type="protein sequence ID" value="MCP1677284.1"/>
    <property type="molecule type" value="Genomic_DNA"/>
</dbReference>
<evidence type="ECO:0000313" key="1">
    <source>
        <dbReference type="EMBL" id="MCP1677284.1"/>
    </source>
</evidence>